<evidence type="ECO:0000313" key="7">
    <source>
        <dbReference type="EMBL" id="KAK7199634.1"/>
    </source>
</evidence>
<organism evidence="7 8">
    <name type="scientific">Novymonas esmeraldas</name>
    <dbReference type="NCBI Taxonomy" id="1808958"/>
    <lineage>
        <taxon>Eukaryota</taxon>
        <taxon>Discoba</taxon>
        <taxon>Euglenozoa</taxon>
        <taxon>Kinetoplastea</taxon>
        <taxon>Metakinetoplastina</taxon>
        <taxon>Trypanosomatida</taxon>
        <taxon>Trypanosomatidae</taxon>
        <taxon>Novymonas</taxon>
    </lineage>
</organism>
<evidence type="ECO:0000256" key="2">
    <source>
        <dbReference type="ARBA" id="ARBA00022490"/>
    </source>
</evidence>
<comment type="subcellular location">
    <subcellularLocation>
        <location evidence="1">Cytoplasm</location>
    </subcellularLocation>
</comment>
<dbReference type="Pfam" id="PF13855">
    <property type="entry name" value="LRR_8"/>
    <property type="match status" value="1"/>
</dbReference>
<evidence type="ECO:0000313" key="8">
    <source>
        <dbReference type="Proteomes" id="UP001430356"/>
    </source>
</evidence>
<feature type="compositionally biased region" description="Pro residues" evidence="6">
    <location>
        <begin position="38"/>
        <end position="52"/>
    </location>
</feature>
<dbReference type="SUPFAM" id="SSF52047">
    <property type="entry name" value="RNI-like"/>
    <property type="match status" value="1"/>
</dbReference>
<gene>
    <name evidence="7" type="ORF">NESM_000008500</name>
</gene>
<protein>
    <submittedName>
        <fullName evidence="7">Leucine Rich repeat/Leucine rich repeat/Leucine Rich Repeat</fullName>
    </submittedName>
</protein>
<keyword evidence="5" id="KW-0175">Coiled coil</keyword>
<accession>A0AAW0F333</accession>
<feature type="region of interest" description="Disordered" evidence="6">
    <location>
        <begin position="448"/>
        <end position="487"/>
    </location>
</feature>
<evidence type="ECO:0000256" key="4">
    <source>
        <dbReference type="ARBA" id="ARBA00022737"/>
    </source>
</evidence>
<feature type="coiled-coil region" evidence="5">
    <location>
        <begin position="126"/>
        <end position="153"/>
    </location>
</feature>
<keyword evidence="4" id="KW-0677">Repeat</keyword>
<name>A0AAW0F333_9TRYP</name>
<dbReference type="PROSITE" id="PS51450">
    <property type="entry name" value="LRR"/>
    <property type="match status" value="1"/>
</dbReference>
<evidence type="ECO:0000256" key="3">
    <source>
        <dbReference type="ARBA" id="ARBA00022614"/>
    </source>
</evidence>
<sequence>MDAAALPASARGGAPLGVSSHSSPETHPEVSRGAALPVPAPQPPKPTPPVSTPPAAAATISSATWAAVCPALAALGSVEEFASTLGSGDALPPRLVVHPQGFRILSHASALERNMRGYFRLPQPPNAATREERQRLRRTLQRIEEEEAQRKARVTGNLDGVVLDGFLMLSACGADEPEEVSAVALQSSQLSSSVAEDLQYFTHLTSLDLSDNRLRLGHVLSLPRVEEVHLVCNSIASLAEVPQCGGGSLDTITTLDLAYNRIPAHHLSYLGAFTALQQLDLSHNGLRTLPRDLSSLAHLTHIALEANELSAPDVFLALGTMPALVEMNLAKNRLSAVPLLHTGADGSRHRLFPSLQVVSLAANRFGDVEALRPLAALHQTLRRVAVGGNPLMARRHPPQDVELQRVLDEAVVDAYYVALLPPQEGGVGPDEMADTWHRQTWVRYIPQRTHDPDADDPDAPPAAAYSSRVTAAPASPHGADDGDTPPPLPTVEEYLERYRILVQTSSAAPAVLPKQPRRFFYSSAFRTSSHGTIDALPLVTLPPYGEFMDVYRVLGRRRPAPPGGSRGHGTGVSRRAARAAAHSVPPPASARPSTLPHLPTPPPAEGPTPSGLGSEDDTGEADTAHDGDGVFLTELVSGAPQRPNRDAPKDRRVTAVPPPPRTLPAEHASRLQEPVAASPALTTTDALPPPRLPRSVVSPATTNVHTAMSELRALLRKPLPSLPYDVAGGKPPAG</sequence>
<evidence type="ECO:0000256" key="5">
    <source>
        <dbReference type="SAM" id="Coils"/>
    </source>
</evidence>
<dbReference type="GO" id="GO:0005634">
    <property type="term" value="C:nucleus"/>
    <property type="evidence" value="ECO:0007669"/>
    <property type="project" value="TreeGrafter"/>
</dbReference>
<keyword evidence="8" id="KW-1185">Reference proteome</keyword>
<dbReference type="InterPro" id="IPR003591">
    <property type="entry name" value="Leu-rich_rpt_typical-subtyp"/>
</dbReference>
<dbReference type="Proteomes" id="UP001430356">
    <property type="component" value="Unassembled WGS sequence"/>
</dbReference>
<keyword evidence="2" id="KW-0963">Cytoplasm</keyword>
<feature type="compositionally biased region" description="Low complexity" evidence="6">
    <location>
        <begin position="676"/>
        <end position="686"/>
    </location>
</feature>
<dbReference type="GO" id="GO:0005737">
    <property type="term" value="C:cytoplasm"/>
    <property type="evidence" value="ECO:0007669"/>
    <property type="project" value="UniProtKB-SubCell"/>
</dbReference>
<keyword evidence="3" id="KW-0433">Leucine-rich repeat</keyword>
<feature type="compositionally biased region" description="Basic and acidic residues" evidence="6">
    <location>
        <begin position="643"/>
        <end position="653"/>
    </location>
</feature>
<reference evidence="7 8" key="1">
    <citation type="journal article" date="2021" name="MBio">
        <title>A New Model Trypanosomatid, Novymonas esmeraldas: Genomic Perception of Its 'Candidatus Pandoraea novymonadis' Endosymbiont.</title>
        <authorList>
            <person name="Zakharova A."/>
            <person name="Saura A."/>
            <person name="Butenko A."/>
            <person name="Podesvova L."/>
            <person name="Warmusova S."/>
            <person name="Kostygov A.Y."/>
            <person name="Nenarokova A."/>
            <person name="Lukes J."/>
            <person name="Opperdoes F.R."/>
            <person name="Yurchenko V."/>
        </authorList>
    </citation>
    <scope>NUCLEOTIDE SEQUENCE [LARGE SCALE GENOMIC DNA]</scope>
    <source>
        <strain evidence="7 8">E262AT.01</strain>
    </source>
</reference>
<dbReference type="SMART" id="SM00369">
    <property type="entry name" value="LRR_TYP"/>
    <property type="match status" value="3"/>
</dbReference>
<dbReference type="InterPro" id="IPR001611">
    <property type="entry name" value="Leu-rich_rpt"/>
</dbReference>
<dbReference type="PANTHER" id="PTHR22710:SF2">
    <property type="entry name" value="X-RAY RADIATION RESISTANCE-ASSOCIATED PROTEIN 1"/>
    <property type="match status" value="1"/>
</dbReference>
<dbReference type="Gene3D" id="3.80.10.10">
    <property type="entry name" value="Ribonuclease Inhibitor"/>
    <property type="match status" value="2"/>
</dbReference>
<dbReference type="EMBL" id="JAECZO010000001">
    <property type="protein sequence ID" value="KAK7199634.1"/>
    <property type="molecule type" value="Genomic_DNA"/>
</dbReference>
<evidence type="ECO:0000256" key="6">
    <source>
        <dbReference type="SAM" id="MobiDB-lite"/>
    </source>
</evidence>
<dbReference type="PANTHER" id="PTHR22710">
    <property type="entry name" value="X-RAY RADIATION RESISTANCE ASSOCIATED PROTEIN 1 XRRA1"/>
    <property type="match status" value="1"/>
</dbReference>
<comment type="caution">
    <text evidence="7">The sequence shown here is derived from an EMBL/GenBank/DDBJ whole genome shotgun (WGS) entry which is preliminary data.</text>
</comment>
<dbReference type="InterPro" id="IPR032675">
    <property type="entry name" value="LRR_dom_sf"/>
</dbReference>
<dbReference type="Pfam" id="PF13516">
    <property type="entry name" value="LRR_6"/>
    <property type="match status" value="1"/>
</dbReference>
<proteinExistence type="predicted"/>
<dbReference type="AlphaFoldDB" id="A0AAW0F333"/>
<feature type="compositionally biased region" description="Low complexity" evidence="6">
    <location>
        <begin position="1"/>
        <end position="17"/>
    </location>
</feature>
<evidence type="ECO:0000256" key="1">
    <source>
        <dbReference type="ARBA" id="ARBA00004496"/>
    </source>
</evidence>
<feature type="region of interest" description="Disordered" evidence="6">
    <location>
        <begin position="1"/>
        <end position="55"/>
    </location>
</feature>
<feature type="region of interest" description="Disordered" evidence="6">
    <location>
        <begin position="557"/>
        <end position="703"/>
    </location>
</feature>